<dbReference type="AlphaFoldDB" id="Q2T5C2"/>
<name>Q2T5C2_BURTA</name>
<sequence length="51" mass="5854">MSDFIKIARIAAEIDWKWDGEWWMSEVSRLGFKQEKSSAGLEIHSDPEGNA</sequence>
<proteinExistence type="predicted"/>
<dbReference type="Proteomes" id="UP000001930">
    <property type="component" value="Chromosome II"/>
</dbReference>
<protein>
    <submittedName>
        <fullName evidence="1">Uncharacterized protein</fullName>
    </submittedName>
</protein>
<accession>Q2T5C2</accession>
<reference evidence="1 2" key="1">
    <citation type="journal article" date="2005" name="BMC Genomics">
        <title>Bacterial genome adaptation to niches: divergence of the potential virulence genes in three Burkholderia species of different survival strategies.</title>
        <authorList>
            <person name="Kim H.S."/>
            <person name="Schell M.A."/>
            <person name="Yu Y."/>
            <person name="Ulrich R.L."/>
            <person name="Sarria S.H."/>
            <person name="Nierman W.C."/>
            <person name="DeShazer D."/>
        </authorList>
    </citation>
    <scope>NUCLEOTIDE SEQUENCE [LARGE SCALE GENOMIC DNA]</scope>
    <source>
        <strain evidence="2">ATCC 700388 / DSM 13276 / CCUG 48851 / CIP 106301 / E264</strain>
    </source>
</reference>
<dbReference type="EMBL" id="CP000085">
    <property type="protein sequence ID" value="ABC34397.1"/>
    <property type="molecule type" value="Genomic_DNA"/>
</dbReference>
<dbReference type="KEGG" id="bte:BTH_II1431"/>
<keyword evidence="2" id="KW-1185">Reference proteome</keyword>
<gene>
    <name evidence="1" type="ordered locus">BTH_II1431</name>
</gene>
<organism evidence="1 2">
    <name type="scientific">Burkholderia thailandensis (strain ATCC 700388 / DSM 13276 / CCUG 48851 / CIP 106301 / E264)</name>
    <dbReference type="NCBI Taxonomy" id="271848"/>
    <lineage>
        <taxon>Bacteria</taxon>
        <taxon>Pseudomonadati</taxon>
        <taxon>Pseudomonadota</taxon>
        <taxon>Betaproteobacteria</taxon>
        <taxon>Burkholderiales</taxon>
        <taxon>Burkholderiaceae</taxon>
        <taxon>Burkholderia</taxon>
        <taxon>pseudomallei group</taxon>
    </lineage>
</organism>
<dbReference type="HOGENOM" id="CLU_3096638_0_0_4"/>
<evidence type="ECO:0000313" key="2">
    <source>
        <dbReference type="Proteomes" id="UP000001930"/>
    </source>
</evidence>
<evidence type="ECO:0000313" key="1">
    <source>
        <dbReference type="EMBL" id="ABC34397.1"/>
    </source>
</evidence>